<proteinExistence type="predicted"/>
<comment type="caution">
    <text evidence="1">The sequence shown here is derived from an EMBL/GenBank/DDBJ whole genome shotgun (WGS) entry which is preliminary data.</text>
</comment>
<organism evidence="1 2">
    <name type="scientific">Naganishia friedmannii</name>
    <dbReference type="NCBI Taxonomy" id="89922"/>
    <lineage>
        <taxon>Eukaryota</taxon>
        <taxon>Fungi</taxon>
        <taxon>Dikarya</taxon>
        <taxon>Basidiomycota</taxon>
        <taxon>Agaricomycotina</taxon>
        <taxon>Tremellomycetes</taxon>
        <taxon>Filobasidiales</taxon>
        <taxon>Filobasidiaceae</taxon>
        <taxon>Naganishia</taxon>
    </lineage>
</organism>
<dbReference type="Proteomes" id="UP001227268">
    <property type="component" value="Unassembled WGS sequence"/>
</dbReference>
<name>A0ACC2W8W4_9TREE</name>
<dbReference type="EMBL" id="JASBWT010000002">
    <property type="protein sequence ID" value="KAJ9107639.1"/>
    <property type="molecule type" value="Genomic_DNA"/>
</dbReference>
<accession>A0ACC2W8W4</accession>
<gene>
    <name evidence="1" type="ORF">QFC21_001099</name>
</gene>
<sequence>MSEHHQPTTPTAASPRVGSLQPDAEVVLLTSPTVPVLDLCRNFAGDSVNTGTSPVPNASAPISTPMTAAFSNSDVIDASDSSPGAITDIFKAFDHPYSPSDSQYVYEGDWLDFMDFSLFPEDPIPAVSASNGVVIETPPAISSSTLTSVLNDPAQPAVDFFSDEWQAFFQSNDYLAWYEQELARGTFDHLVYDDGGSNPSPSVNPALLHAETSSQTVIHSVENKPFAHYDSESSESDSSTTDDDDDDEERAVFNKSFTGDDHPDADSDGVRLAVTCSKSLTDPEMQPLSPIRVPFLNTTDLNDLAVLETLAAESDASGVDSSSDGEEDIRPELDATAIERHYWHRADVKYTFSHDGRKYYMTPEHMHVRFRGVPYAVTKYWEAKRPGSISSFRIMEYFAARGHLGPFREPMYHLLPRRLYRELMEDKENFFF</sequence>
<evidence type="ECO:0000313" key="2">
    <source>
        <dbReference type="Proteomes" id="UP001227268"/>
    </source>
</evidence>
<reference evidence="1" key="1">
    <citation type="submission" date="2023-04" db="EMBL/GenBank/DDBJ databases">
        <title>Draft Genome sequencing of Naganishia species isolated from polar environments using Oxford Nanopore Technology.</title>
        <authorList>
            <person name="Leo P."/>
            <person name="Venkateswaran K."/>
        </authorList>
    </citation>
    <scope>NUCLEOTIDE SEQUENCE</scope>
    <source>
        <strain evidence="1">MNA-CCFEE 5423</strain>
    </source>
</reference>
<protein>
    <submittedName>
        <fullName evidence="1">Uncharacterized protein</fullName>
    </submittedName>
</protein>
<keyword evidence="2" id="KW-1185">Reference proteome</keyword>
<evidence type="ECO:0000313" key="1">
    <source>
        <dbReference type="EMBL" id="KAJ9107639.1"/>
    </source>
</evidence>